<dbReference type="AlphaFoldDB" id="A0A3S5C392"/>
<name>A0A3S5C392_9PLAT</name>
<dbReference type="Proteomes" id="UP000784294">
    <property type="component" value="Unassembled WGS sequence"/>
</dbReference>
<evidence type="ECO:0000313" key="2">
    <source>
        <dbReference type="Proteomes" id="UP000784294"/>
    </source>
</evidence>
<protein>
    <submittedName>
        <fullName evidence="1">Uncharacterized protein</fullName>
    </submittedName>
</protein>
<reference evidence="1" key="1">
    <citation type="submission" date="2018-11" db="EMBL/GenBank/DDBJ databases">
        <authorList>
            <consortium name="Pathogen Informatics"/>
        </authorList>
    </citation>
    <scope>NUCLEOTIDE SEQUENCE</scope>
</reference>
<dbReference type="EMBL" id="CAAALY010133626">
    <property type="protein sequence ID" value="VEL32379.1"/>
    <property type="molecule type" value="Genomic_DNA"/>
</dbReference>
<proteinExistence type="predicted"/>
<comment type="caution">
    <text evidence="1">The sequence shown here is derived from an EMBL/GenBank/DDBJ whole genome shotgun (WGS) entry which is preliminary data.</text>
</comment>
<gene>
    <name evidence="1" type="ORF">PXEA_LOCUS25819</name>
</gene>
<accession>A0A3S5C392</accession>
<organism evidence="1 2">
    <name type="scientific">Protopolystoma xenopodis</name>
    <dbReference type="NCBI Taxonomy" id="117903"/>
    <lineage>
        <taxon>Eukaryota</taxon>
        <taxon>Metazoa</taxon>
        <taxon>Spiralia</taxon>
        <taxon>Lophotrochozoa</taxon>
        <taxon>Platyhelminthes</taxon>
        <taxon>Monogenea</taxon>
        <taxon>Polyopisthocotylea</taxon>
        <taxon>Polystomatidea</taxon>
        <taxon>Polystomatidae</taxon>
        <taxon>Protopolystoma</taxon>
    </lineage>
</organism>
<evidence type="ECO:0000313" key="1">
    <source>
        <dbReference type="EMBL" id="VEL32379.1"/>
    </source>
</evidence>
<keyword evidence="2" id="KW-1185">Reference proteome</keyword>
<sequence>MSIYPFFEIHLQLSSIALAPEFLSLRGHQFRLPRVRNESHPEALHAAKIEDTLTFSCVLSNESPIPGAVSTSAAVTSTSVYVLGRPVPSETIETSPLSSLRQNQMGAVSSRLTLSQPHCPAGRLGHADNLQQVDTPEAFVAPEPYSVGLSQGFVLGNEVLAPSTVVLCEAETEPQRPGILGSLRNEAAEASDSRFFLSLSGDEKQLNHELNTLLCMYLSSIFKTKIWELFNLIFAL</sequence>